<gene>
    <name evidence="2" type="ORF">RF683_10225</name>
</gene>
<accession>A0ABY9RAP3</accession>
<evidence type="ECO:0000313" key="2">
    <source>
        <dbReference type="EMBL" id="WMW77854.1"/>
    </source>
</evidence>
<feature type="transmembrane region" description="Helical" evidence="1">
    <location>
        <begin position="57"/>
        <end position="78"/>
    </location>
</feature>
<dbReference type="InterPro" id="IPR046290">
    <property type="entry name" value="DUF6327"/>
</dbReference>
<reference evidence="2" key="1">
    <citation type="submission" date="2023-09" db="EMBL/GenBank/DDBJ databases">
        <title>Flavobacterium sp. 20NA77.7 isolated from freshwater.</title>
        <authorList>
            <person name="Le V."/>
            <person name="Ko S.-R."/>
            <person name="Ahn C.-Y."/>
            <person name="Oh H.-M."/>
        </authorList>
    </citation>
    <scope>NUCLEOTIDE SEQUENCE</scope>
    <source>
        <strain evidence="2">20NA77.7</strain>
    </source>
</reference>
<dbReference type="EMBL" id="CP133721">
    <property type="protein sequence ID" value="WMW77854.1"/>
    <property type="molecule type" value="Genomic_DNA"/>
</dbReference>
<dbReference type="Proteomes" id="UP001180481">
    <property type="component" value="Chromosome"/>
</dbReference>
<sequence length="84" mass="9919">MTKKKYSSYKEIDQELAILKLEREIHYKKIILNIDKTKEILLPSKPLSIIHMVYKNFIKGSFGTIIKIALPILVNWYLNKKRGD</sequence>
<keyword evidence="1" id="KW-0812">Transmembrane</keyword>
<keyword evidence="1" id="KW-1133">Transmembrane helix</keyword>
<keyword evidence="1" id="KW-0472">Membrane</keyword>
<evidence type="ECO:0000256" key="1">
    <source>
        <dbReference type="SAM" id="Phobius"/>
    </source>
</evidence>
<evidence type="ECO:0000313" key="3">
    <source>
        <dbReference type="Proteomes" id="UP001180481"/>
    </source>
</evidence>
<name>A0ABY9RAP3_9FLAO</name>
<dbReference type="Pfam" id="PF19852">
    <property type="entry name" value="DUF6327"/>
    <property type="match status" value="1"/>
</dbReference>
<protein>
    <submittedName>
        <fullName evidence="2">DUF6327 family protein</fullName>
    </submittedName>
</protein>
<keyword evidence="3" id="KW-1185">Reference proteome</keyword>
<dbReference type="RefSeq" id="WP_309532188.1">
    <property type="nucleotide sequence ID" value="NZ_CP133721.1"/>
</dbReference>
<organism evidence="2 3">
    <name type="scientific">Flavobacterium nakdongensis</name>
    <dbReference type="NCBI Taxonomy" id="3073563"/>
    <lineage>
        <taxon>Bacteria</taxon>
        <taxon>Pseudomonadati</taxon>
        <taxon>Bacteroidota</taxon>
        <taxon>Flavobacteriia</taxon>
        <taxon>Flavobacteriales</taxon>
        <taxon>Flavobacteriaceae</taxon>
        <taxon>Flavobacterium</taxon>
    </lineage>
</organism>
<proteinExistence type="predicted"/>